<dbReference type="EMBL" id="KV453843">
    <property type="protein sequence ID" value="ODV88770.1"/>
    <property type="molecule type" value="Genomic_DNA"/>
</dbReference>
<evidence type="ECO:0008006" key="4">
    <source>
        <dbReference type="Google" id="ProtNLM"/>
    </source>
</evidence>
<feature type="region of interest" description="Disordered" evidence="1">
    <location>
        <begin position="1"/>
        <end position="22"/>
    </location>
</feature>
<gene>
    <name evidence="2" type="ORF">CANCADRAFT_32259</name>
</gene>
<feature type="region of interest" description="Disordered" evidence="1">
    <location>
        <begin position="43"/>
        <end position="148"/>
    </location>
</feature>
<dbReference type="AlphaFoldDB" id="A0A1E4TAJ1"/>
<reference evidence="3" key="1">
    <citation type="submission" date="2016-02" db="EMBL/GenBank/DDBJ databases">
        <title>Comparative genomics of biotechnologically important yeasts.</title>
        <authorList>
            <consortium name="DOE Joint Genome Institute"/>
            <person name="Riley R."/>
            <person name="Haridas S."/>
            <person name="Wolfe K.H."/>
            <person name="Lopes M.R."/>
            <person name="Hittinger C.T."/>
            <person name="Goker M."/>
            <person name="Salamov A."/>
            <person name="Wisecaver J."/>
            <person name="Long T.M."/>
            <person name="Aerts A.L."/>
            <person name="Barry K."/>
            <person name="Choi C."/>
            <person name="Clum A."/>
            <person name="Coughlan A.Y."/>
            <person name="Deshpande S."/>
            <person name="Douglass A.P."/>
            <person name="Hanson S.J."/>
            <person name="Klenk H.-P."/>
            <person name="Labutti K."/>
            <person name="Lapidus A."/>
            <person name="Lindquist E."/>
            <person name="Lipzen A."/>
            <person name="Meier-Kolthoff J.P."/>
            <person name="Ohm R.A."/>
            <person name="Otillar R.P."/>
            <person name="Pangilinan J."/>
            <person name="Peng Y."/>
            <person name="Rokas A."/>
            <person name="Rosa C.A."/>
            <person name="Scheuner C."/>
            <person name="Sibirny A.A."/>
            <person name="Slot J.C."/>
            <person name="Stielow J.B."/>
            <person name="Sun H."/>
            <person name="Kurtzman C.P."/>
            <person name="Blackwell M."/>
            <person name="Jeffries T.W."/>
            <person name="Grigoriev I.V."/>
        </authorList>
    </citation>
    <scope>NUCLEOTIDE SEQUENCE [LARGE SCALE GENOMIC DNA]</scope>
    <source>
        <strain evidence="3">NRRL Y-17796</strain>
    </source>
</reference>
<sequence>MVERMKEERSGRNNWPELPEDVTSGLMSVGMKARRNLDVNYFGKIEHQSISNRSGRTKSWHGNGGISELPRRPIGAGDRQGSLNRVQSMPARAHHSRKRGRDLFSEDSDDDNDNDNNNDNGADEDLVEQLESDMDFEEAPFLQPRDAL</sequence>
<evidence type="ECO:0000256" key="1">
    <source>
        <dbReference type="SAM" id="MobiDB-lite"/>
    </source>
</evidence>
<keyword evidence="3" id="KW-1185">Reference proteome</keyword>
<dbReference type="Proteomes" id="UP000095023">
    <property type="component" value="Unassembled WGS sequence"/>
</dbReference>
<feature type="compositionally biased region" description="Acidic residues" evidence="1">
    <location>
        <begin position="105"/>
        <end position="138"/>
    </location>
</feature>
<proteinExistence type="predicted"/>
<evidence type="ECO:0000313" key="2">
    <source>
        <dbReference type="EMBL" id="ODV88770.1"/>
    </source>
</evidence>
<evidence type="ECO:0000313" key="3">
    <source>
        <dbReference type="Proteomes" id="UP000095023"/>
    </source>
</evidence>
<organism evidence="2 3">
    <name type="scientific">Tortispora caseinolytica NRRL Y-17796</name>
    <dbReference type="NCBI Taxonomy" id="767744"/>
    <lineage>
        <taxon>Eukaryota</taxon>
        <taxon>Fungi</taxon>
        <taxon>Dikarya</taxon>
        <taxon>Ascomycota</taxon>
        <taxon>Saccharomycotina</taxon>
        <taxon>Trigonopsidomycetes</taxon>
        <taxon>Trigonopsidales</taxon>
        <taxon>Trigonopsidaceae</taxon>
        <taxon>Tortispora</taxon>
    </lineage>
</organism>
<name>A0A1E4TAJ1_9ASCO</name>
<accession>A0A1E4TAJ1</accession>
<feature type="compositionally biased region" description="Basic and acidic residues" evidence="1">
    <location>
        <begin position="1"/>
        <end position="11"/>
    </location>
</feature>
<protein>
    <recommendedName>
        <fullName evidence="4">Damage-regulated import facilitator 1</fullName>
    </recommendedName>
</protein>